<evidence type="ECO:0000259" key="2">
    <source>
        <dbReference type="Pfam" id="PF07933"/>
    </source>
</evidence>
<feature type="region of interest" description="Disordered" evidence="1">
    <location>
        <begin position="194"/>
        <end position="277"/>
    </location>
</feature>
<proteinExistence type="predicted"/>
<dbReference type="EMBL" id="JALLPB020000079">
    <property type="protein sequence ID" value="KAL3821931.1"/>
    <property type="molecule type" value="Genomic_DNA"/>
</dbReference>
<dbReference type="AlphaFoldDB" id="A0ABD3SBM3"/>
<comment type="caution">
    <text evidence="3">The sequence shown here is derived from an EMBL/GenBank/DDBJ whole genome shotgun (WGS) entry which is preliminary data.</text>
</comment>
<evidence type="ECO:0000313" key="3">
    <source>
        <dbReference type="EMBL" id="KAL3821931.1"/>
    </source>
</evidence>
<evidence type="ECO:0000313" key="4">
    <source>
        <dbReference type="Proteomes" id="UP001530377"/>
    </source>
</evidence>
<feature type="compositionally biased region" description="Basic and acidic residues" evidence="1">
    <location>
        <begin position="268"/>
        <end position="277"/>
    </location>
</feature>
<dbReference type="PANTHER" id="PTHR12847:SF9">
    <property type="entry name" value="NECAP-LIKE PROTEIN CG9132"/>
    <property type="match status" value="1"/>
</dbReference>
<dbReference type="InterPro" id="IPR011993">
    <property type="entry name" value="PH-like_dom_sf"/>
</dbReference>
<feature type="domain" description="NECAP PHear" evidence="2">
    <location>
        <begin position="45"/>
        <end position="216"/>
    </location>
</feature>
<dbReference type="SUPFAM" id="SSF50729">
    <property type="entry name" value="PH domain-like"/>
    <property type="match status" value="1"/>
</dbReference>
<dbReference type="Proteomes" id="UP001530377">
    <property type="component" value="Unassembled WGS sequence"/>
</dbReference>
<gene>
    <name evidence="3" type="ORF">ACHAXA_008971</name>
</gene>
<dbReference type="CDD" id="cd13228">
    <property type="entry name" value="PHear_NECAP"/>
    <property type="match status" value="1"/>
</dbReference>
<dbReference type="Gene3D" id="2.30.29.30">
    <property type="entry name" value="Pleckstrin-homology domain (PH domain)/Phosphotyrosine-binding domain (PTB)"/>
    <property type="match status" value="1"/>
</dbReference>
<protein>
    <recommendedName>
        <fullName evidence="2">NECAP PHear domain-containing protein</fullName>
    </recommendedName>
</protein>
<feature type="compositionally biased region" description="Low complexity" evidence="1">
    <location>
        <begin position="25"/>
        <end position="34"/>
    </location>
</feature>
<evidence type="ECO:0000256" key="1">
    <source>
        <dbReference type="SAM" id="MobiDB-lite"/>
    </source>
</evidence>
<sequence>MLKRAAARSNPSPTTFVTPTPPSSRPSIFHAADPNSPPPPANEVIERVRLRVPNAHVFKLPPKPSSGGWRGAEWRDKVWQGTLKVVERGDETAVLLVDPNDERNTFAVCPIRHDLGGMDGGTNAGNGVDRCVDSSRYFVLRIQNAAGRHMYIGLAFNERNDAFDFNTSLEDSRREKIMERRAEAARGEMERLGTDQTVGGGMSYKMKDGEKMRVSIPKTSGMGGNDDDEGERRKRQQSTSAAATTKERKEVGKESIKKSGGGLLLKPSSKDTPSRLA</sequence>
<dbReference type="Pfam" id="PF07933">
    <property type="entry name" value="DUF1681"/>
    <property type="match status" value="1"/>
</dbReference>
<reference evidence="3 4" key="1">
    <citation type="submission" date="2024-10" db="EMBL/GenBank/DDBJ databases">
        <title>Updated reference genomes for cyclostephanoid diatoms.</title>
        <authorList>
            <person name="Roberts W.R."/>
            <person name="Alverson A.J."/>
        </authorList>
    </citation>
    <scope>NUCLEOTIDE SEQUENCE [LARGE SCALE GENOMIC DNA]</scope>
    <source>
        <strain evidence="3 4">AJA228-03</strain>
    </source>
</reference>
<feature type="region of interest" description="Disordered" evidence="1">
    <location>
        <begin position="1"/>
        <end position="39"/>
    </location>
</feature>
<dbReference type="InterPro" id="IPR012466">
    <property type="entry name" value="NECAP_PHear"/>
</dbReference>
<accession>A0ABD3SBM3</accession>
<feature type="compositionally biased region" description="Basic and acidic residues" evidence="1">
    <location>
        <begin position="245"/>
        <end position="257"/>
    </location>
</feature>
<keyword evidence="4" id="KW-1185">Reference proteome</keyword>
<organism evidence="3 4">
    <name type="scientific">Cyclostephanos tholiformis</name>
    <dbReference type="NCBI Taxonomy" id="382380"/>
    <lineage>
        <taxon>Eukaryota</taxon>
        <taxon>Sar</taxon>
        <taxon>Stramenopiles</taxon>
        <taxon>Ochrophyta</taxon>
        <taxon>Bacillariophyta</taxon>
        <taxon>Coscinodiscophyceae</taxon>
        <taxon>Thalassiosirophycidae</taxon>
        <taxon>Stephanodiscales</taxon>
        <taxon>Stephanodiscaceae</taxon>
        <taxon>Cyclostephanos</taxon>
    </lineage>
</organism>
<name>A0ABD3SBM3_9STRA</name>
<dbReference type="PANTHER" id="PTHR12847">
    <property type="entry name" value="ATP-BINDING CASSETTE ABC TRANSPORTER-RELATED"/>
    <property type="match status" value="1"/>
</dbReference>